<keyword evidence="1" id="KW-0812">Transmembrane</keyword>
<keyword evidence="1" id="KW-0472">Membrane</keyword>
<reference evidence="2 3" key="1">
    <citation type="submission" date="2024-04" db="EMBL/GenBank/DDBJ databases">
        <title>Genome assembly C_amara_ONT_v2.</title>
        <authorList>
            <person name="Yant L."/>
            <person name="Moore C."/>
            <person name="Slenker M."/>
        </authorList>
    </citation>
    <scope>NUCLEOTIDE SEQUENCE [LARGE SCALE GENOMIC DNA]</scope>
    <source>
        <tissue evidence="2">Leaf</tissue>
    </source>
</reference>
<dbReference type="EMBL" id="JBANAX010000335">
    <property type="protein sequence ID" value="KAL1213694.1"/>
    <property type="molecule type" value="Genomic_DNA"/>
</dbReference>
<dbReference type="Proteomes" id="UP001558713">
    <property type="component" value="Unassembled WGS sequence"/>
</dbReference>
<evidence type="ECO:0008006" key="4">
    <source>
        <dbReference type="Google" id="ProtNLM"/>
    </source>
</evidence>
<protein>
    <recommendedName>
        <fullName evidence="4">Late embryogenesis abundant protein LEA-2 subgroup domain-containing protein</fullName>
    </recommendedName>
</protein>
<organism evidence="2 3">
    <name type="scientific">Cardamine amara subsp. amara</name>
    <dbReference type="NCBI Taxonomy" id="228776"/>
    <lineage>
        <taxon>Eukaryota</taxon>
        <taxon>Viridiplantae</taxon>
        <taxon>Streptophyta</taxon>
        <taxon>Embryophyta</taxon>
        <taxon>Tracheophyta</taxon>
        <taxon>Spermatophyta</taxon>
        <taxon>Magnoliopsida</taxon>
        <taxon>eudicotyledons</taxon>
        <taxon>Gunneridae</taxon>
        <taxon>Pentapetalae</taxon>
        <taxon>rosids</taxon>
        <taxon>malvids</taxon>
        <taxon>Brassicales</taxon>
        <taxon>Brassicaceae</taxon>
        <taxon>Cardamineae</taxon>
        <taxon>Cardamine</taxon>
    </lineage>
</organism>
<dbReference type="AlphaFoldDB" id="A0ABD1B4H3"/>
<evidence type="ECO:0000313" key="2">
    <source>
        <dbReference type="EMBL" id="KAL1213694.1"/>
    </source>
</evidence>
<keyword evidence="1" id="KW-1133">Transmembrane helix</keyword>
<proteinExistence type="predicted"/>
<evidence type="ECO:0000256" key="1">
    <source>
        <dbReference type="SAM" id="Phobius"/>
    </source>
</evidence>
<keyword evidence="3" id="KW-1185">Reference proteome</keyword>
<evidence type="ECO:0000313" key="3">
    <source>
        <dbReference type="Proteomes" id="UP001558713"/>
    </source>
</evidence>
<name>A0ABD1B4H3_CARAN</name>
<dbReference type="Pfam" id="PF06651">
    <property type="entry name" value="DUF1163"/>
    <property type="match status" value="1"/>
</dbReference>
<gene>
    <name evidence="2" type="ORF">V5N11_012648</name>
</gene>
<feature type="transmembrane region" description="Helical" evidence="1">
    <location>
        <begin position="14"/>
        <end position="37"/>
    </location>
</feature>
<dbReference type="PANTHER" id="PTHR31125">
    <property type="entry name" value="F20P5.22 PROTEIN-RELATED"/>
    <property type="match status" value="1"/>
</dbReference>
<accession>A0ABD1B4H3</accession>
<sequence length="210" mass="23872">MEHEEEVEPLTCTGKILCCCSFVYIFCFWAGLTYFVVMPNDDPGLHRLPPLDRPVPPEIELASMDFTVFNITQTHLSAKWDMSIRIPYNLPRDYICLQGDLQASLLIKNIPIATSSSQKYNNLKYRSAQLLNVSVVVSDEDIGGLIWKAIMEGVKEKKEVIFGSQFFLTDCRKNKAEVMSFACHEATLRFEHGSEMKATLFGNHSTCINY</sequence>
<dbReference type="InterPro" id="IPR009544">
    <property type="entry name" value="DUF1163"/>
</dbReference>
<comment type="caution">
    <text evidence="2">The sequence shown here is derived from an EMBL/GenBank/DDBJ whole genome shotgun (WGS) entry which is preliminary data.</text>
</comment>